<comment type="caution">
    <text evidence="1">The sequence shown here is derived from an EMBL/GenBank/DDBJ whole genome shotgun (WGS) entry which is preliminary data.</text>
</comment>
<name>V8CNS2_9BACT</name>
<dbReference type="EMBL" id="AZJH01000012">
    <property type="protein sequence ID" value="ETD28979.1"/>
    <property type="molecule type" value="Genomic_DNA"/>
</dbReference>
<dbReference type="AlphaFoldDB" id="V8CNS2"/>
<protein>
    <submittedName>
        <fullName evidence="1">Uncharacterized protein</fullName>
    </submittedName>
</protein>
<gene>
    <name evidence="1" type="ORF">HMPREF1173_01022</name>
</gene>
<sequence length="57" mass="6658">MQKSLFCSSKPIVLISDGDSINLRRSLYQFLTDTMSYLDEYGVVSERNRRHILFSIL</sequence>
<proteinExistence type="predicted"/>
<organism evidence="1 2">
    <name type="scientific">Prevotella nigrescens CC14M</name>
    <dbReference type="NCBI Taxonomy" id="1073366"/>
    <lineage>
        <taxon>Bacteria</taxon>
        <taxon>Pseudomonadati</taxon>
        <taxon>Bacteroidota</taxon>
        <taxon>Bacteroidia</taxon>
        <taxon>Bacteroidales</taxon>
        <taxon>Prevotellaceae</taxon>
        <taxon>Prevotella</taxon>
    </lineage>
</organism>
<keyword evidence="2" id="KW-1185">Reference proteome</keyword>
<dbReference type="HOGENOM" id="CLU_2992917_0_0_10"/>
<reference evidence="1 2" key="1">
    <citation type="submission" date="2013-10" db="EMBL/GenBank/DDBJ databases">
        <title>The Genome Sequence of Prevotella nigrescens CC14M.</title>
        <authorList>
            <consortium name="The Broad Institute Genomics Platform"/>
            <person name="Earl A."/>
            <person name="Allen-Vercoe E."/>
            <person name="Daigneault M."/>
            <person name="Young S.K."/>
            <person name="Zeng Q."/>
            <person name="Gargeya S."/>
            <person name="Fitzgerald M."/>
            <person name="Abouelleil A."/>
            <person name="Alvarado L."/>
            <person name="Chapman S.B."/>
            <person name="Gainer-Dewar J."/>
            <person name="Goldberg J."/>
            <person name="Griggs A."/>
            <person name="Gujja S."/>
            <person name="Hansen M."/>
            <person name="Howarth C."/>
            <person name="Imamovic A."/>
            <person name="Ireland A."/>
            <person name="Larimer J."/>
            <person name="McCowan C."/>
            <person name="Murphy C."/>
            <person name="Pearson M."/>
            <person name="Poon T.W."/>
            <person name="Priest M."/>
            <person name="Roberts A."/>
            <person name="Saif S."/>
            <person name="Shea T."/>
            <person name="Sykes S."/>
            <person name="Wortman J."/>
            <person name="Nusbaum C."/>
            <person name="Birren B."/>
        </authorList>
    </citation>
    <scope>NUCLEOTIDE SEQUENCE [LARGE SCALE GENOMIC DNA]</scope>
    <source>
        <strain evidence="1 2">CC14M</strain>
    </source>
</reference>
<dbReference type="Proteomes" id="UP000018727">
    <property type="component" value="Unassembled WGS sequence"/>
</dbReference>
<accession>V8CNS2</accession>
<evidence type="ECO:0000313" key="2">
    <source>
        <dbReference type="Proteomes" id="UP000018727"/>
    </source>
</evidence>
<evidence type="ECO:0000313" key="1">
    <source>
        <dbReference type="EMBL" id="ETD28979.1"/>
    </source>
</evidence>